<dbReference type="Gramene" id="Zm00001eb105160_T001">
    <property type="protein sequence ID" value="Zm00001eb105160_P001"/>
    <property type="gene ID" value="Zm00001eb105160"/>
</dbReference>
<sequence>RRALPALPTVLRSLPTPELPALLRRHLNFHPLNELPFFLESIGGPPRRPPASTPCSSPTTPPCSAVGAVAALAHFGFPWSRLGLLFPGVLLDVTPDLISSHLSVLEARLHRLPRAAIIAACLTFPWLLEGGLSDYDLLIKDIATTFRGLGPGPDLGSSNDIDAFSGVCRRTRMFYDAGAEIGSMGGSGD</sequence>
<reference evidence="1" key="3">
    <citation type="submission" date="2021-05" db="UniProtKB">
        <authorList>
            <consortium name="EnsemblPlants"/>
        </authorList>
    </citation>
    <scope>IDENTIFICATION</scope>
    <source>
        <strain evidence="1">cv. B73</strain>
    </source>
</reference>
<proteinExistence type="predicted"/>
<name>A0A804MR00_MAIZE</name>
<evidence type="ECO:0000313" key="2">
    <source>
        <dbReference type="Proteomes" id="UP000007305"/>
    </source>
</evidence>
<organism evidence="1 2">
    <name type="scientific">Zea mays</name>
    <name type="common">Maize</name>
    <dbReference type="NCBI Taxonomy" id="4577"/>
    <lineage>
        <taxon>Eukaryota</taxon>
        <taxon>Viridiplantae</taxon>
        <taxon>Streptophyta</taxon>
        <taxon>Embryophyta</taxon>
        <taxon>Tracheophyta</taxon>
        <taxon>Spermatophyta</taxon>
        <taxon>Magnoliopsida</taxon>
        <taxon>Liliopsida</taxon>
        <taxon>Poales</taxon>
        <taxon>Poaceae</taxon>
        <taxon>PACMAD clade</taxon>
        <taxon>Panicoideae</taxon>
        <taxon>Andropogonodae</taxon>
        <taxon>Andropogoneae</taxon>
        <taxon>Tripsacinae</taxon>
        <taxon>Zea</taxon>
    </lineage>
</organism>
<reference evidence="1" key="2">
    <citation type="submission" date="2019-07" db="EMBL/GenBank/DDBJ databases">
        <authorList>
            <person name="Seetharam A."/>
            <person name="Woodhouse M."/>
            <person name="Cannon E."/>
        </authorList>
    </citation>
    <scope>NUCLEOTIDE SEQUENCE [LARGE SCALE GENOMIC DNA]</scope>
    <source>
        <strain evidence="1">cv. B73</strain>
    </source>
</reference>
<dbReference type="EnsemblPlants" id="Zm00001eb105160_T001">
    <property type="protein sequence ID" value="Zm00001eb105160_P001"/>
    <property type="gene ID" value="Zm00001eb105160"/>
</dbReference>
<dbReference type="InParanoid" id="A0A804MR00"/>
<reference evidence="2" key="1">
    <citation type="submission" date="2015-12" db="EMBL/GenBank/DDBJ databases">
        <title>Update maize B73 reference genome by single molecule sequencing technologies.</title>
        <authorList>
            <consortium name="Maize Genome Sequencing Project"/>
            <person name="Ware D."/>
        </authorList>
    </citation>
    <scope>NUCLEOTIDE SEQUENCE [LARGE SCALE GENOMIC DNA]</scope>
    <source>
        <strain evidence="2">cv. B73</strain>
    </source>
</reference>
<dbReference type="Proteomes" id="UP000007305">
    <property type="component" value="Chromosome 2"/>
</dbReference>
<dbReference type="AlphaFoldDB" id="A0A804MR00"/>
<evidence type="ECO:0000313" key="1">
    <source>
        <dbReference type="EnsemblPlants" id="Zm00001eb105160_P001"/>
    </source>
</evidence>
<keyword evidence="2" id="KW-1185">Reference proteome</keyword>
<accession>A0A804MR00</accession>
<protein>
    <submittedName>
        <fullName evidence="1">Uncharacterized protein</fullName>
    </submittedName>
</protein>